<dbReference type="KEGG" id="ttr:Tter_0411"/>
<evidence type="ECO:0000256" key="6">
    <source>
        <dbReference type="ARBA" id="ARBA00022840"/>
    </source>
</evidence>
<evidence type="ECO:0000313" key="14">
    <source>
        <dbReference type="Proteomes" id="UP000000323"/>
    </source>
</evidence>
<keyword evidence="3 8" id="KW-0808">Transferase</keyword>
<evidence type="ECO:0000256" key="3">
    <source>
        <dbReference type="ARBA" id="ARBA00022679"/>
    </source>
</evidence>
<evidence type="ECO:0000256" key="7">
    <source>
        <dbReference type="ARBA" id="ARBA00023277"/>
    </source>
</evidence>
<dbReference type="InterPro" id="IPR018484">
    <property type="entry name" value="FGGY_N"/>
</dbReference>
<proteinExistence type="inferred from homology"/>
<keyword evidence="6 8" id="KW-0067">ATP-binding</keyword>
<gene>
    <name evidence="8 10" type="primary">xylB</name>
    <name evidence="13" type="ordered locus">Tter_0411</name>
</gene>
<organism evidence="13 14">
    <name type="scientific">Thermobaculum terrenum (strain ATCC BAA-798 / CCMEE 7001 / YNP1)</name>
    <dbReference type="NCBI Taxonomy" id="525904"/>
    <lineage>
        <taxon>Bacteria</taxon>
        <taxon>Bacillati</taxon>
        <taxon>Chloroflexota</taxon>
        <taxon>Chloroflexia</taxon>
        <taxon>Candidatus Thermobaculales</taxon>
        <taxon>Candidatus Thermobaculaceae</taxon>
        <taxon>Thermobaculum</taxon>
    </lineage>
</organism>
<keyword evidence="4 8" id="KW-0547">Nucleotide-binding</keyword>
<dbReference type="Pfam" id="PF02782">
    <property type="entry name" value="FGGY_C"/>
    <property type="match status" value="1"/>
</dbReference>
<dbReference type="RefSeq" id="WP_012874368.1">
    <property type="nucleotide sequence ID" value="NC_013525.1"/>
</dbReference>
<accession>D1CEH7</accession>
<evidence type="ECO:0000256" key="10">
    <source>
        <dbReference type="RuleBase" id="RU364073"/>
    </source>
</evidence>
<dbReference type="eggNOG" id="COG1070">
    <property type="taxonomic scope" value="Bacteria"/>
</dbReference>
<evidence type="ECO:0000256" key="8">
    <source>
        <dbReference type="HAMAP-Rule" id="MF_02220"/>
    </source>
</evidence>
<dbReference type="EMBL" id="CP001825">
    <property type="protein sequence ID" value="ACZ41333.1"/>
    <property type="molecule type" value="Genomic_DNA"/>
</dbReference>
<dbReference type="InterPro" id="IPR043129">
    <property type="entry name" value="ATPase_NBD"/>
</dbReference>
<dbReference type="Proteomes" id="UP000000323">
    <property type="component" value="Chromosome 1"/>
</dbReference>
<dbReference type="PIRSF" id="PIRSF000538">
    <property type="entry name" value="GlpK"/>
    <property type="match status" value="1"/>
</dbReference>
<comment type="function">
    <text evidence="8">Catalyzes the phosphorylation of D-xylulose to D-xylulose 5-phosphate.</text>
</comment>
<comment type="similarity">
    <text evidence="1 8 9">Belongs to the FGGY kinase family.</text>
</comment>
<dbReference type="AlphaFoldDB" id="D1CEH7"/>
<dbReference type="PRINTS" id="PR00301">
    <property type="entry name" value="HEATSHOCK70"/>
</dbReference>
<dbReference type="InterPro" id="IPR050406">
    <property type="entry name" value="FGGY_Carb_Kinase"/>
</dbReference>
<dbReference type="PROSITE" id="PS00445">
    <property type="entry name" value="FGGY_KINASES_2"/>
    <property type="match status" value="1"/>
</dbReference>
<feature type="active site" description="Proton acceptor" evidence="8">
    <location>
        <position position="237"/>
    </location>
</feature>
<protein>
    <recommendedName>
        <fullName evidence="8 10">Xylulose kinase</fullName>
        <shortName evidence="8 10">Xylulokinase</shortName>
        <ecNumber evidence="8 10">2.7.1.17</ecNumber>
    </recommendedName>
</protein>
<evidence type="ECO:0000259" key="12">
    <source>
        <dbReference type="Pfam" id="PF02782"/>
    </source>
</evidence>
<evidence type="ECO:0000256" key="2">
    <source>
        <dbReference type="ARBA" id="ARBA00022629"/>
    </source>
</evidence>
<evidence type="ECO:0000259" key="11">
    <source>
        <dbReference type="Pfam" id="PF00370"/>
    </source>
</evidence>
<keyword evidence="2 8" id="KW-0859">Xylose metabolism</keyword>
<comment type="catalytic activity">
    <reaction evidence="8 10">
        <text>D-xylulose + ATP = D-xylulose 5-phosphate + ADP + H(+)</text>
        <dbReference type="Rhea" id="RHEA:10964"/>
        <dbReference type="ChEBI" id="CHEBI:15378"/>
        <dbReference type="ChEBI" id="CHEBI:17140"/>
        <dbReference type="ChEBI" id="CHEBI:30616"/>
        <dbReference type="ChEBI" id="CHEBI:57737"/>
        <dbReference type="ChEBI" id="CHEBI:456216"/>
        <dbReference type="EC" id="2.7.1.17"/>
    </reaction>
</comment>
<evidence type="ECO:0000256" key="5">
    <source>
        <dbReference type="ARBA" id="ARBA00022777"/>
    </source>
</evidence>
<dbReference type="InterPro" id="IPR018485">
    <property type="entry name" value="FGGY_C"/>
</dbReference>
<evidence type="ECO:0000256" key="1">
    <source>
        <dbReference type="ARBA" id="ARBA00009156"/>
    </source>
</evidence>
<dbReference type="InterPro" id="IPR000577">
    <property type="entry name" value="Carb_kinase_FGGY"/>
</dbReference>
<dbReference type="GO" id="GO:0042732">
    <property type="term" value="P:D-xylose metabolic process"/>
    <property type="evidence" value="ECO:0007669"/>
    <property type="project" value="UniProtKB-KW"/>
</dbReference>
<dbReference type="InterPro" id="IPR006000">
    <property type="entry name" value="Xylulokinase"/>
</dbReference>
<feature type="site" description="Important for activity" evidence="8">
    <location>
        <position position="8"/>
    </location>
</feature>
<name>D1CEH7_THET1</name>
<evidence type="ECO:0000256" key="4">
    <source>
        <dbReference type="ARBA" id="ARBA00022741"/>
    </source>
</evidence>
<reference evidence="14" key="1">
    <citation type="journal article" date="2010" name="Stand. Genomic Sci.">
        <title>Complete genome sequence of 'Thermobaculum terrenum' type strain (YNP1).</title>
        <authorList>
            <person name="Kiss H."/>
            <person name="Cleland D."/>
            <person name="Lapidus A."/>
            <person name="Lucas S."/>
            <person name="Glavina Del Rio T."/>
            <person name="Nolan M."/>
            <person name="Tice H."/>
            <person name="Han C."/>
            <person name="Goodwin L."/>
            <person name="Pitluck S."/>
            <person name="Liolios K."/>
            <person name="Ivanova N."/>
            <person name="Mavromatis K."/>
            <person name="Ovchinnikova G."/>
            <person name="Pati A."/>
            <person name="Chen A."/>
            <person name="Palaniappan K."/>
            <person name="Land M."/>
            <person name="Hauser L."/>
            <person name="Chang Y."/>
            <person name="Jeffries C."/>
            <person name="Lu M."/>
            <person name="Brettin T."/>
            <person name="Detter J."/>
            <person name="Goker M."/>
            <person name="Tindall B."/>
            <person name="Beck B."/>
            <person name="McDermott T."/>
            <person name="Woyke T."/>
            <person name="Bristow J."/>
            <person name="Eisen J."/>
            <person name="Markowitz V."/>
            <person name="Hugenholtz P."/>
            <person name="Kyrpides N."/>
            <person name="Klenk H."/>
            <person name="Cheng J."/>
        </authorList>
    </citation>
    <scope>NUCLEOTIDE SEQUENCE [LARGE SCALE GENOMIC DNA]</scope>
    <source>
        <strain evidence="14">ATCC BAA-798 / YNP1</strain>
    </source>
</reference>
<evidence type="ECO:0000313" key="13">
    <source>
        <dbReference type="EMBL" id="ACZ41333.1"/>
    </source>
</evidence>
<dbReference type="GO" id="GO:0004856">
    <property type="term" value="F:D-xylulokinase activity"/>
    <property type="evidence" value="ECO:0007669"/>
    <property type="project" value="UniProtKB-UniRule"/>
</dbReference>
<dbReference type="GO" id="GO:0005524">
    <property type="term" value="F:ATP binding"/>
    <property type="evidence" value="ECO:0007669"/>
    <property type="project" value="UniProtKB-UniRule"/>
</dbReference>
<dbReference type="EC" id="2.7.1.17" evidence="8 10"/>
<dbReference type="GO" id="GO:0005998">
    <property type="term" value="P:xylulose catabolic process"/>
    <property type="evidence" value="ECO:0007669"/>
    <property type="project" value="UniProtKB-UniRule"/>
</dbReference>
<dbReference type="HAMAP" id="MF_02220">
    <property type="entry name" value="XylB"/>
    <property type="match status" value="1"/>
</dbReference>
<dbReference type="OrthoDB" id="9805576at2"/>
<dbReference type="PANTHER" id="PTHR43095:SF5">
    <property type="entry name" value="XYLULOSE KINASE"/>
    <property type="match status" value="1"/>
</dbReference>
<feature type="domain" description="Carbohydrate kinase FGGY C-terminal" evidence="12">
    <location>
        <begin position="254"/>
        <end position="438"/>
    </location>
</feature>
<keyword evidence="7 8" id="KW-0119">Carbohydrate metabolism</keyword>
<dbReference type="SUPFAM" id="SSF53067">
    <property type="entry name" value="Actin-like ATPase domain"/>
    <property type="match status" value="2"/>
</dbReference>
<dbReference type="CDD" id="cd07808">
    <property type="entry name" value="ASKHA_NBD_FGGY_EcXK-like"/>
    <property type="match status" value="1"/>
</dbReference>
<dbReference type="InterPro" id="IPR018483">
    <property type="entry name" value="Carb_kinase_FGGY_CS"/>
</dbReference>
<dbReference type="NCBIfam" id="TIGR01312">
    <property type="entry name" value="XylB"/>
    <property type="match status" value="1"/>
</dbReference>
<dbReference type="PANTHER" id="PTHR43095">
    <property type="entry name" value="SUGAR KINASE"/>
    <property type="match status" value="1"/>
</dbReference>
<sequence length="496" mass="54329">MPVVIGIDVGTTGVRVLAVDQSGNVVAESTSEYPLYTPRPGWTEQNPEDWWVATQESLHKVIQQVKDEILGLGLTGQMHGSVFLDERGDVIRPALLWNDQRTAKQCEEMTEVVGYDKLISIAGNPALTGFQAPKILWLRENEPENYSKVRHVLLPKDYVRYKLTGEFATDASDAAGTLLLDVKARDWSREILEALEIPLEWLPKVFEGPEVTGYVSQDLADSLGLGSKIPVAAGGGDNAAAAVGTGIIKEGLMSSSIGTSGVLFVHSEEFRPDPSGRIHAFCHAVPGKYHLMGVTLSAGGSLRWWRDLLGGLNYDQLSELASTAPPGSEGLLFLPYLTGERTPHLDPHARGSFFGLTARHDKSHMTRAVMEGVVFSMLDSLQIIRELNVEVNEVRAIGGGARSQLWRQIQADIYRLPIKRTVAEEGPAYGAALLAGVASGIYKDVEEACSLIALRDEVTYPDESRSDLYARYYEVYKSLYPSTKDAMHQLSELASM</sequence>
<feature type="domain" description="Carbohydrate kinase FGGY N-terminal" evidence="11">
    <location>
        <begin position="4"/>
        <end position="244"/>
    </location>
</feature>
<evidence type="ECO:0000256" key="9">
    <source>
        <dbReference type="RuleBase" id="RU003733"/>
    </source>
</evidence>
<keyword evidence="14" id="KW-1185">Reference proteome</keyword>
<dbReference type="Gene3D" id="3.30.420.40">
    <property type="match status" value="2"/>
</dbReference>
<feature type="binding site" evidence="8">
    <location>
        <begin position="78"/>
        <end position="79"/>
    </location>
    <ligand>
        <name>substrate</name>
    </ligand>
</feature>
<dbReference type="STRING" id="525904.Tter_0411"/>
<dbReference type="Pfam" id="PF00370">
    <property type="entry name" value="FGGY_N"/>
    <property type="match status" value="1"/>
</dbReference>
<keyword evidence="5 8" id="KW-0418">Kinase</keyword>
<dbReference type="HOGENOM" id="CLU_009281_3_0_0"/>